<feature type="region of interest" description="Disordered" evidence="6">
    <location>
        <begin position="604"/>
        <end position="627"/>
    </location>
</feature>
<gene>
    <name evidence="8" type="ORF">Cvel_18700</name>
</gene>
<organism evidence="8">
    <name type="scientific">Chromera velia CCMP2878</name>
    <dbReference type="NCBI Taxonomy" id="1169474"/>
    <lineage>
        <taxon>Eukaryota</taxon>
        <taxon>Sar</taxon>
        <taxon>Alveolata</taxon>
        <taxon>Colpodellida</taxon>
        <taxon>Chromeraceae</taxon>
        <taxon>Chromera</taxon>
    </lineage>
</organism>
<proteinExistence type="predicted"/>
<dbReference type="InterPro" id="IPR021109">
    <property type="entry name" value="Peptidase_aspartic_dom_sf"/>
</dbReference>
<dbReference type="SUPFAM" id="SSF56672">
    <property type="entry name" value="DNA/RNA polymerases"/>
    <property type="match status" value="1"/>
</dbReference>
<dbReference type="InterPro" id="IPR043502">
    <property type="entry name" value="DNA/RNA_pol_sf"/>
</dbReference>
<evidence type="ECO:0000256" key="2">
    <source>
        <dbReference type="ARBA" id="ARBA00022695"/>
    </source>
</evidence>
<keyword evidence="4" id="KW-0378">Hydrolase</keyword>
<evidence type="ECO:0000313" key="8">
    <source>
        <dbReference type="EMBL" id="CEM18189.1"/>
    </source>
</evidence>
<keyword evidence="3" id="KW-0540">Nuclease</keyword>
<reference evidence="8" key="1">
    <citation type="submission" date="2014-11" db="EMBL/GenBank/DDBJ databases">
        <authorList>
            <person name="Otto D Thomas"/>
            <person name="Naeem Raeece"/>
        </authorList>
    </citation>
    <scope>NUCLEOTIDE SEQUENCE</scope>
</reference>
<evidence type="ECO:0000256" key="3">
    <source>
        <dbReference type="ARBA" id="ARBA00022722"/>
    </source>
</evidence>
<feature type="compositionally biased region" description="Basic and acidic residues" evidence="6">
    <location>
        <begin position="617"/>
        <end position="627"/>
    </location>
</feature>
<dbReference type="PANTHER" id="PTHR37984">
    <property type="entry name" value="PROTEIN CBG26694"/>
    <property type="match status" value="1"/>
</dbReference>
<dbReference type="GO" id="GO:0004519">
    <property type="term" value="F:endonuclease activity"/>
    <property type="evidence" value="ECO:0007669"/>
    <property type="project" value="UniProtKB-KW"/>
</dbReference>
<dbReference type="AlphaFoldDB" id="A0A0G4FTH2"/>
<evidence type="ECO:0000256" key="6">
    <source>
        <dbReference type="SAM" id="MobiDB-lite"/>
    </source>
</evidence>
<dbReference type="CDD" id="cd00303">
    <property type="entry name" value="retropepsin_like"/>
    <property type="match status" value="1"/>
</dbReference>
<keyword evidence="5" id="KW-0511">Multifunctional enzyme</keyword>
<evidence type="ECO:0000256" key="1">
    <source>
        <dbReference type="ARBA" id="ARBA00022679"/>
    </source>
</evidence>
<dbReference type="InterPro" id="IPR050951">
    <property type="entry name" value="Retrovirus_Pol_polyprotein"/>
</dbReference>
<feature type="region of interest" description="Disordered" evidence="6">
    <location>
        <begin position="190"/>
        <end position="217"/>
    </location>
</feature>
<protein>
    <recommendedName>
        <fullName evidence="7">Reverse transcriptase/retrotransposon-derived protein RNase H-like domain-containing protein</fullName>
    </recommendedName>
</protein>
<dbReference type="FunFam" id="3.30.70.270:FF:000020">
    <property type="entry name" value="Transposon Tf2-6 polyprotein-like Protein"/>
    <property type="match status" value="1"/>
</dbReference>
<dbReference type="PhylomeDB" id="A0A0G4FTH2"/>
<name>A0A0G4FTH2_9ALVE</name>
<evidence type="ECO:0000259" key="7">
    <source>
        <dbReference type="Pfam" id="PF17919"/>
    </source>
</evidence>
<dbReference type="Pfam" id="PF08284">
    <property type="entry name" value="RVP_2"/>
    <property type="match status" value="1"/>
</dbReference>
<keyword evidence="1" id="KW-0808">Transferase</keyword>
<accession>A0A0G4FTH2</accession>
<dbReference type="VEuPathDB" id="CryptoDB:Cvel_18700"/>
<dbReference type="InterPro" id="IPR043128">
    <property type="entry name" value="Rev_trsase/Diguanyl_cyclase"/>
</dbReference>
<evidence type="ECO:0000256" key="5">
    <source>
        <dbReference type="ARBA" id="ARBA00023268"/>
    </source>
</evidence>
<dbReference type="PANTHER" id="PTHR37984:SF5">
    <property type="entry name" value="PROTEIN NYNRIN-LIKE"/>
    <property type="match status" value="1"/>
</dbReference>
<keyword evidence="4" id="KW-0255">Endonuclease</keyword>
<sequence length="696" mass="79536">MAAGVETSAGQHPLLFDGELPRACKVREPSIFAGDRHKVSNWLEDMKEYCQGIGVSESRWLFISKSYLSKTLKKWVHRKQKSATPFRSFQDFAEALKKRYINPLEQDHCRDALEELQYLKAQGMESFGDAFLDLVEEIKDTLTPVDLIHIFKKAIPDAICLEVNNKAPSTLEEAVEAACIAVETLEGRGGNRKRHVQTGGSRPNRKHQGQEGDQVAGEGEEEFWFPDNELSMNIEGEQPTDSYVYGQANMIGPASADGKVKTIRFQSTVEGIPVRVLLDCGVRETFLSAQFAHDKGLPIRKMQSSRQCRGAIKGEDGQMVVTTVSEYTSPLAFSIQGYHQRMKFTLANLDDDYDVYLGMKWLIEHELRVHWGKGEVEIPILGAHGRLEISDVGVRAELKKAELVQTWPKPENKHELHVFLGLCNWFWRFIYKYSHVTAPLTSLLQTKVEFVWSEVCEAAFKELKEKIAELILLFIPDPTRPFDLYVDMSEKEIYIAAALMQWDPRVNGLRVVALAFRKLVQTEQKYLIREKELLAVVFGVKTFCIYVNYTTKVYSDHESLKWLGTSRGLIEGPDRVKRWAIFLNAWSIVPQYIPGSKNVVADALSRRPSRTRTQKQTGEERFDKKERDRIAQVESTRKVCPDAKFLDQVRKGYAQDSFFKELLSFFTHAPTQGTPPAYLRLRLSHFSVKEGLLYYD</sequence>
<dbReference type="InterPro" id="IPR041577">
    <property type="entry name" value="RT_RNaseH_2"/>
</dbReference>
<evidence type="ECO:0000256" key="4">
    <source>
        <dbReference type="ARBA" id="ARBA00022759"/>
    </source>
</evidence>
<keyword evidence="2" id="KW-0548">Nucleotidyltransferase</keyword>
<dbReference type="GO" id="GO:0016779">
    <property type="term" value="F:nucleotidyltransferase activity"/>
    <property type="evidence" value="ECO:0007669"/>
    <property type="project" value="UniProtKB-KW"/>
</dbReference>
<dbReference type="Gene3D" id="3.30.70.270">
    <property type="match status" value="1"/>
</dbReference>
<dbReference type="EMBL" id="CDMZ01000624">
    <property type="protein sequence ID" value="CEM18189.1"/>
    <property type="molecule type" value="Genomic_DNA"/>
</dbReference>
<dbReference type="Gene3D" id="2.40.70.10">
    <property type="entry name" value="Acid Proteases"/>
    <property type="match status" value="1"/>
</dbReference>
<dbReference type="Pfam" id="PF17919">
    <property type="entry name" value="RT_RNaseH_2"/>
    <property type="match status" value="1"/>
</dbReference>
<feature type="domain" description="Reverse transcriptase/retrotransposon-derived protein RNase H-like" evidence="7">
    <location>
        <begin position="452"/>
        <end position="548"/>
    </location>
</feature>
<dbReference type="CDD" id="cd09274">
    <property type="entry name" value="RNase_HI_RT_Ty3"/>
    <property type="match status" value="1"/>
</dbReference>